<evidence type="ECO:0000256" key="2">
    <source>
        <dbReference type="ARBA" id="ARBA00006375"/>
    </source>
</evidence>
<sequence>MLRALRRLAQAQAQAGAGTWSPSLPALPRSLLPARAPFGSVAAKTAATPPWARLPDRASEWALSRLRPNYDRLLGVRYGPRFTLINAVGVTQPRWARAMSLLLAEALTRGDPHVAWCFSSPITQSEAAYLAAAERADAEAAVAAAHFWRSVLRRLGMAARLLWLLLIFLPAQAQAGAGTWSPSLPALPRSLLPARAPFGSVAAKTAATPPWARLPDRASEWALSRLRPNYDRLLGVRYGPRFTLINAVGVTQPRWARAMSLLLAEALTRGDPHVAWCFSSPITQSEAAYLAAAERADAEAAVAAAHFWRSVLRRLGMAARLLWLLLIFLPWAATRRDLFPPDLAAELALLHTQAPAHAPSVTAAAVAAAFGFGVGDLFYSFEDAPVASGSIGQIHRAQLSALGARLTGMAEGTVVAVKVRHPAVSQAIERDFALMSAAARALGALPWLAHLRLEESLRQFAAPLREQVDLGREAMHLHAFNYNFRRMREVSFPVPLYPLVTPGVLVETYEEGRHIGEYVARGAGAPFNSSLAVIGARAMLHMMLVDSFIHADLHPGNILVRLETPGGRAVARAINAARSLLKETGRLLHMDLAPPVEWLRRPRMVLLDAGMAMSLSPKDHTNMCGLFDAFSRLDGSSVADWVLRFSGEAQTCPDPAAFRADLGARMEEARTARRLGAGSEADGAEELAVVLDMCRQHAVSLPGHICATVVTTLVLEGWSHSLDPRHSTLAEVRRLLAAKRGGLLAWLATVADSEMLERVPTFDDPLATSRFDLARVMMLSSQAYQQAGLAGLMKNSRAPAATGPFIPAPAESNAWAFLADLAAGGTAGAVSKTIVAPIERVKLLLQTQDSNPRIKSGEIPRYTGIANCFTRVAAEQGIASFWRGNLANVVRYFPTQAFNFAFKDTIKGLFPRYSPKADFWKFFATNLASGGLAGAGSLLIVYPLDFARTRLAADVGSGGNREFTGLIDCLSKTAKRAGPIGLYQGFGVSVQGIVVYRGAYFGLYDTAKGAVFEDERNASFLGKWAIAQAVTAAAGVLSYPFDTVRRRLMMQSGGERVYNGTLDCWRKIAAQEGSSAFFKGALSNVLRGAGGAFVLVLYDEIKKLINPNAAPSSE</sequence>
<dbReference type="PRINTS" id="PR00926">
    <property type="entry name" value="MITOCARRIER"/>
</dbReference>
<dbReference type="InterPro" id="IPR044095">
    <property type="entry name" value="ADCK2_dom"/>
</dbReference>
<dbReference type="Proteomes" id="UP000028924">
    <property type="component" value="Unassembled WGS sequence"/>
</dbReference>
<feature type="domain" description="ABC1 atypical kinase-like" evidence="12">
    <location>
        <begin position="350"/>
        <end position="639"/>
    </location>
</feature>
<evidence type="ECO:0000313" key="13">
    <source>
        <dbReference type="EMBL" id="KFM24222.1"/>
    </source>
</evidence>
<evidence type="ECO:0000256" key="8">
    <source>
        <dbReference type="ARBA" id="ARBA00023136"/>
    </source>
</evidence>
<dbReference type="SUPFAM" id="SSF56112">
    <property type="entry name" value="Protein kinase-like (PK-like)"/>
    <property type="match status" value="1"/>
</dbReference>
<name>A0A087SER8_AUXPR</name>
<reference evidence="13 14" key="1">
    <citation type="journal article" date="2014" name="BMC Genomics">
        <title>Oil accumulation mechanisms of the oleaginous microalga Chlorella protothecoides revealed through its genome, transcriptomes, and proteomes.</title>
        <authorList>
            <person name="Gao C."/>
            <person name="Wang Y."/>
            <person name="Shen Y."/>
            <person name="Yan D."/>
            <person name="He X."/>
            <person name="Dai J."/>
            <person name="Wu Q."/>
        </authorList>
    </citation>
    <scope>NUCLEOTIDE SEQUENCE [LARGE SCALE GENOMIC DNA]</scope>
    <source>
        <strain evidence="13 14">0710</strain>
    </source>
</reference>
<feature type="transmembrane region" description="Helical" evidence="11">
    <location>
        <begin position="919"/>
        <end position="942"/>
    </location>
</feature>
<dbReference type="KEGG" id="apro:F751_5064"/>
<comment type="similarity">
    <text evidence="3">Belongs to the protein kinase superfamily. ADCK protein kinase family.</text>
</comment>
<dbReference type="InterPro" id="IPR011009">
    <property type="entry name" value="Kinase-like_dom_sf"/>
</dbReference>
<evidence type="ECO:0000256" key="11">
    <source>
        <dbReference type="SAM" id="Phobius"/>
    </source>
</evidence>
<dbReference type="STRING" id="3075.A0A087SER8"/>
<dbReference type="AlphaFoldDB" id="A0A087SER8"/>
<keyword evidence="7 11" id="KW-1133">Transmembrane helix</keyword>
<evidence type="ECO:0000256" key="10">
    <source>
        <dbReference type="PROSITE-ProRule" id="PRU00282"/>
    </source>
</evidence>
<dbReference type="PROSITE" id="PS50920">
    <property type="entry name" value="SOLCAR"/>
    <property type="match status" value="3"/>
</dbReference>
<dbReference type="FunFam" id="1.50.40.10:FF:000061">
    <property type="entry name" value="ADP/ATP transporter on adenylate translocase"/>
    <property type="match status" value="1"/>
</dbReference>
<dbReference type="Pfam" id="PF00153">
    <property type="entry name" value="Mito_carr"/>
    <property type="match status" value="3"/>
</dbReference>
<evidence type="ECO:0000256" key="4">
    <source>
        <dbReference type="ARBA" id="ARBA00022448"/>
    </source>
</evidence>
<evidence type="ECO:0000256" key="1">
    <source>
        <dbReference type="ARBA" id="ARBA00004141"/>
    </source>
</evidence>
<dbReference type="GO" id="GO:0005743">
    <property type="term" value="C:mitochondrial inner membrane"/>
    <property type="evidence" value="ECO:0007669"/>
    <property type="project" value="InterPro"/>
</dbReference>
<dbReference type="GO" id="GO:0005471">
    <property type="term" value="F:ATP:ADP antiporter activity"/>
    <property type="evidence" value="ECO:0007669"/>
    <property type="project" value="InterPro"/>
</dbReference>
<evidence type="ECO:0000256" key="3">
    <source>
        <dbReference type="ARBA" id="ARBA00009670"/>
    </source>
</evidence>
<keyword evidence="14" id="KW-1185">Reference proteome</keyword>
<evidence type="ECO:0000256" key="6">
    <source>
        <dbReference type="ARBA" id="ARBA00022737"/>
    </source>
</evidence>
<dbReference type="PANTHER" id="PTHR45890">
    <property type="entry name" value="AARF DOMAIN CONTAINING KINASE 2 (PREDICTED)"/>
    <property type="match status" value="1"/>
</dbReference>
<feature type="repeat" description="Solcar" evidence="10">
    <location>
        <begin position="815"/>
        <end position="909"/>
    </location>
</feature>
<dbReference type="PANTHER" id="PTHR45890:SF1">
    <property type="entry name" value="AARF DOMAIN CONTAINING KINASE 2"/>
    <property type="match status" value="1"/>
</dbReference>
<keyword evidence="6" id="KW-0677">Repeat</keyword>
<keyword evidence="8 10" id="KW-0472">Membrane</keyword>
<proteinExistence type="inferred from homology"/>
<comment type="similarity">
    <text evidence="2">Belongs to the mitochondrial carrier (TC 2.A.29) family.</text>
</comment>
<dbReference type="SUPFAM" id="SSF103506">
    <property type="entry name" value="Mitochondrial carrier"/>
    <property type="match status" value="1"/>
</dbReference>
<feature type="repeat" description="Solcar" evidence="10">
    <location>
        <begin position="921"/>
        <end position="1010"/>
    </location>
</feature>
<evidence type="ECO:0000256" key="7">
    <source>
        <dbReference type="ARBA" id="ARBA00022989"/>
    </source>
</evidence>
<evidence type="ECO:0000259" key="12">
    <source>
        <dbReference type="Pfam" id="PF03109"/>
    </source>
</evidence>
<comment type="catalytic activity">
    <reaction evidence="9">
        <text>ADP(in) + ATP(out) = ADP(out) + ATP(in)</text>
        <dbReference type="Rhea" id="RHEA:34999"/>
        <dbReference type="ChEBI" id="CHEBI:30616"/>
        <dbReference type="ChEBI" id="CHEBI:456216"/>
    </reaction>
    <physiologicalReaction direction="left-to-right" evidence="9">
        <dbReference type="Rhea" id="RHEA:35000"/>
    </physiologicalReaction>
</comment>
<dbReference type="InterPro" id="IPR004147">
    <property type="entry name" value="ABC1_dom"/>
</dbReference>
<dbReference type="eggNOG" id="KOG1236">
    <property type="taxonomic scope" value="Eukaryota"/>
</dbReference>
<dbReference type="InterPro" id="IPR002067">
    <property type="entry name" value="MCP"/>
</dbReference>
<dbReference type="InterPro" id="IPR018108">
    <property type="entry name" value="MCP_transmembrane"/>
</dbReference>
<organism evidence="13 14">
    <name type="scientific">Auxenochlorella protothecoides</name>
    <name type="common">Green microalga</name>
    <name type="synonym">Chlorella protothecoides</name>
    <dbReference type="NCBI Taxonomy" id="3075"/>
    <lineage>
        <taxon>Eukaryota</taxon>
        <taxon>Viridiplantae</taxon>
        <taxon>Chlorophyta</taxon>
        <taxon>core chlorophytes</taxon>
        <taxon>Trebouxiophyceae</taxon>
        <taxon>Chlorellales</taxon>
        <taxon>Chlorellaceae</taxon>
        <taxon>Auxenochlorella</taxon>
    </lineage>
</organism>
<feature type="transmembrane region" description="Helical" evidence="11">
    <location>
        <begin position="1020"/>
        <end position="1041"/>
    </location>
</feature>
<dbReference type="InterPro" id="IPR023395">
    <property type="entry name" value="MCP_dom_sf"/>
</dbReference>
<dbReference type="Gene3D" id="1.50.40.10">
    <property type="entry name" value="Mitochondrial carrier domain"/>
    <property type="match status" value="1"/>
</dbReference>
<keyword evidence="4" id="KW-0813">Transport</keyword>
<protein>
    <submittedName>
        <fullName evidence="13">ADP,ATP carrier protein</fullName>
    </submittedName>
</protein>
<dbReference type="InterPro" id="IPR052402">
    <property type="entry name" value="ADCK_kinase"/>
</dbReference>
<keyword evidence="5 10" id="KW-0812">Transmembrane</keyword>
<dbReference type="OrthoDB" id="270584at2759"/>
<dbReference type="GO" id="GO:1990544">
    <property type="term" value="P:mitochondrial ATP transmembrane transport"/>
    <property type="evidence" value="ECO:0007669"/>
    <property type="project" value="InterPro"/>
</dbReference>
<dbReference type="GO" id="GO:0140021">
    <property type="term" value="P:mitochondrial ADP transmembrane transport"/>
    <property type="evidence" value="ECO:0007669"/>
    <property type="project" value="InterPro"/>
</dbReference>
<evidence type="ECO:0000256" key="5">
    <source>
        <dbReference type="ARBA" id="ARBA00022692"/>
    </source>
</evidence>
<dbReference type="Pfam" id="PF03109">
    <property type="entry name" value="ABC1"/>
    <property type="match status" value="1"/>
</dbReference>
<evidence type="ECO:0000313" key="14">
    <source>
        <dbReference type="Proteomes" id="UP000028924"/>
    </source>
</evidence>
<dbReference type="RefSeq" id="XP_011397109.1">
    <property type="nucleotide sequence ID" value="XM_011398807.1"/>
</dbReference>
<evidence type="ECO:0000256" key="9">
    <source>
        <dbReference type="ARBA" id="ARBA00024143"/>
    </source>
</evidence>
<feature type="repeat" description="Solcar" evidence="10">
    <location>
        <begin position="1018"/>
        <end position="1104"/>
    </location>
</feature>
<gene>
    <name evidence="13" type="ORF">F751_5064</name>
</gene>
<feature type="transmembrane region" description="Helical" evidence="11">
    <location>
        <begin position="980"/>
        <end position="1000"/>
    </location>
</feature>
<dbReference type="eggNOG" id="KOG0749">
    <property type="taxonomic scope" value="Eukaryota"/>
</dbReference>
<dbReference type="InterPro" id="IPR002113">
    <property type="entry name" value="ADT_euk_type"/>
</dbReference>
<comment type="subcellular location">
    <subcellularLocation>
        <location evidence="1">Membrane</location>
        <topology evidence="1">Multi-pass membrane protein</topology>
    </subcellularLocation>
</comment>
<dbReference type="GeneID" id="23616455"/>
<dbReference type="PRINTS" id="PR00927">
    <property type="entry name" value="ADPTRNSLCASE"/>
</dbReference>
<dbReference type="CDD" id="cd13971">
    <property type="entry name" value="ADCK2-like"/>
    <property type="match status" value="1"/>
</dbReference>
<dbReference type="EMBL" id="KL662106">
    <property type="protein sequence ID" value="KFM24222.1"/>
    <property type="molecule type" value="Genomic_DNA"/>
</dbReference>
<accession>A0A087SER8</accession>